<dbReference type="InterPro" id="IPR002557">
    <property type="entry name" value="Chitin-bd_dom"/>
</dbReference>
<protein>
    <recommendedName>
        <fullName evidence="3">chitinase</fullName>
        <ecNumber evidence="3">3.2.1.14</ecNumber>
    </recommendedName>
</protein>
<feature type="compositionally biased region" description="Basic and acidic residues" evidence="14">
    <location>
        <begin position="1524"/>
        <end position="1545"/>
    </location>
</feature>
<feature type="domain" description="Chitin-binding type-2" evidence="16">
    <location>
        <begin position="2377"/>
        <end position="2435"/>
    </location>
</feature>
<feature type="compositionally biased region" description="Polar residues" evidence="14">
    <location>
        <begin position="1510"/>
        <end position="1523"/>
    </location>
</feature>
<feature type="region of interest" description="Disordered" evidence="14">
    <location>
        <begin position="805"/>
        <end position="848"/>
    </location>
</feature>
<comment type="similarity">
    <text evidence="2">Belongs to the glycosyl hydrolase 18 family. Chitinase class II subfamily.</text>
</comment>
<evidence type="ECO:0000259" key="17">
    <source>
        <dbReference type="PROSITE" id="PS51910"/>
    </source>
</evidence>
<dbReference type="Gene3D" id="2.170.140.10">
    <property type="entry name" value="Chitin binding domain"/>
    <property type="match status" value="2"/>
</dbReference>
<organism evidence="18 19">
    <name type="scientific">Chironomus riparius</name>
    <dbReference type="NCBI Taxonomy" id="315576"/>
    <lineage>
        <taxon>Eukaryota</taxon>
        <taxon>Metazoa</taxon>
        <taxon>Ecdysozoa</taxon>
        <taxon>Arthropoda</taxon>
        <taxon>Hexapoda</taxon>
        <taxon>Insecta</taxon>
        <taxon>Pterygota</taxon>
        <taxon>Neoptera</taxon>
        <taxon>Endopterygota</taxon>
        <taxon>Diptera</taxon>
        <taxon>Nematocera</taxon>
        <taxon>Chironomoidea</taxon>
        <taxon>Chironomidae</taxon>
        <taxon>Chironominae</taxon>
        <taxon>Chironomus</taxon>
    </lineage>
</organism>
<dbReference type="InterPro" id="IPR050314">
    <property type="entry name" value="Glycosyl_Hydrlase_18"/>
</dbReference>
<dbReference type="GO" id="GO:0000272">
    <property type="term" value="P:polysaccharide catabolic process"/>
    <property type="evidence" value="ECO:0007669"/>
    <property type="project" value="UniProtKB-KW"/>
</dbReference>
<dbReference type="Pfam" id="PF00704">
    <property type="entry name" value="Glyco_hydro_18"/>
    <property type="match status" value="1"/>
</dbReference>
<accession>A0A9N9RLN3</accession>
<keyword evidence="6 12" id="KW-0378">Hydrolase</keyword>
<feature type="compositionally biased region" description="Polar residues" evidence="14">
    <location>
        <begin position="820"/>
        <end position="835"/>
    </location>
</feature>
<dbReference type="Gene3D" id="3.20.20.80">
    <property type="entry name" value="Glycosidases"/>
    <property type="match status" value="1"/>
</dbReference>
<evidence type="ECO:0000256" key="15">
    <source>
        <dbReference type="SAM" id="SignalP"/>
    </source>
</evidence>
<evidence type="ECO:0000256" key="10">
    <source>
        <dbReference type="ARBA" id="ARBA00023295"/>
    </source>
</evidence>
<dbReference type="SUPFAM" id="SSF54556">
    <property type="entry name" value="Chitinase insertion domain"/>
    <property type="match status" value="1"/>
</dbReference>
<feature type="compositionally biased region" description="Polar residues" evidence="14">
    <location>
        <begin position="1830"/>
        <end position="1845"/>
    </location>
</feature>
<feature type="compositionally biased region" description="Polar residues" evidence="14">
    <location>
        <begin position="740"/>
        <end position="756"/>
    </location>
</feature>
<evidence type="ECO:0000256" key="6">
    <source>
        <dbReference type="ARBA" id="ARBA00022801"/>
    </source>
</evidence>
<reference evidence="18" key="2">
    <citation type="submission" date="2022-10" db="EMBL/GenBank/DDBJ databases">
        <authorList>
            <consortium name="ENA_rothamsted_submissions"/>
            <consortium name="culmorum"/>
            <person name="King R."/>
        </authorList>
    </citation>
    <scope>NUCLEOTIDE SEQUENCE</scope>
</reference>
<dbReference type="PANTHER" id="PTHR11177:SF399">
    <property type="entry name" value="CHITINASE 6, ISOFORM C"/>
    <property type="match status" value="1"/>
</dbReference>
<evidence type="ECO:0000259" key="16">
    <source>
        <dbReference type="PROSITE" id="PS50940"/>
    </source>
</evidence>
<dbReference type="SMART" id="SM00636">
    <property type="entry name" value="Glyco_18"/>
    <property type="match status" value="1"/>
</dbReference>
<feature type="region of interest" description="Disordered" evidence="14">
    <location>
        <begin position="1503"/>
        <end position="1596"/>
    </location>
</feature>
<dbReference type="FunFam" id="3.20.20.80:FF:000007">
    <property type="entry name" value="Acidic mammalian chitinase"/>
    <property type="match status" value="1"/>
</dbReference>
<feature type="domain" description="GH18" evidence="17">
    <location>
        <begin position="26"/>
        <end position="404"/>
    </location>
</feature>
<feature type="compositionally biased region" description="Acidic residues" evidence="14">
    <location>
        <begin position="765"/>
        <end position="782"/>
    </location>
</feature>
<keyword evidence="7" id="KW-0146">Chitin degradation</keyword>
<keyword evidence="11" id="KW-0624">Polysaccharide degradation</keyword>
<dbReference type="FunFam" id="2.170.140.10:FF:000005">
    <property type="entry name" value="Acidic mammalian chitinase"/>
    <property type="match status" value="1"/>
</dbReference>
<feature type="region of interest" description="Disordered" evidence="14">
    <location>
        <begin position="514"/>
        <end position="533"/>
    </location>
</feature>
<evidence type="ECO:0000256" key="7">
    <source>
        <dbReference type="ARBA" id="ARBA00023024"/>
    </source>
</evidence>
<dbReference type="FunFam" id="3.10.50.10:FF:000004">
    <property type="entry name" value="Chitinase 5"/>
    <property type="match status" value="1"/>
</dbReference>
<feature type="compositionally biased region" description="Basic residues" evidence="14">
    <location>
        <begin position="1552"/>
        <end position="1561"/>
    </location>
</feature>
<proteinExistence type="inferred from homology"/>
<feature type="region of interest" description="Disordered" evidence="14">
    <location>
        <begin position="412"/>
        <end position="453"/>
    </location>
</feature>
<keyword evidence="8" id="KW-1015">Disulfide bond</keyword>
<feature type="region of interest" description="Disordered" evidence="14">
    <location>
        <begin position="968"/>
        <end position="1025"/>
    </location>
</feature>
<reference evidence="18" key="1">
    <citation type="submission" date="2022-01" db="EMBL/GenBank/DDBJ databases">
        <authorList>
            <person name="King R."/>
        </authorList>
    </citation>
    <scope>NUCLEOTIDE SEQUENCE</scope>
</reference>
<dbReference type="SUPFAM" id="SSF51445">
    <property type="entry name" value="(Trans)glycosidases"/>
    <property type="match status" value="1"/>
</dbReference>
<dbReference type="SMART" id="SM00494">
    <property type="entry name" value="ChtBD2"/>
    <property type="match status" value="2"/>
</dbReference>
<dbReference type="PANTHER" id="PTHR11177">
    <property type="entry name" value="CHITINASE"/>
    <property type="match status" value="1"/>
</dbReference>
<dbReference type="Proteomes" id="UP001153620">
    <property type="component" value="Chromosome 1"/>
</dbReference>
<dbReference type="OrthoDB" id="73875at2759"/>
<dbReference type="EC" id="3.2.1.14" evidence="3"/>
<feature type="domain" description="Chitin-binding type-2" evidence="16">
    <location>
        <begin position="453"/>
        <end position="512"/>
    </location>
</feature>
<dbReference type="InterPro" id="IPR011583">
    <property type="entry name" value="Chitinase_II/V-like_cat"/>
</dbReference>
<keyword evidence="9" id="KW-0119">Carbohydrate metabolism</keyword>
<sequence>MQLISNSLGIFVLFISSFIDVSISEPRVVCYYTNWSVYRPGTAKFNPQNINPYLCTHLIYSFGGFTKDNQLKPFDKYQDIEQGGYAKFTGLKTYNKELKTMLAIGGWNEGSTRFSPLVASTDRRSQLVKNTIKFLRQNKFDGLDLDWEYPAFRDGGKAKDRENYAKLVQELREEFDREHQKTGRPRLLLTMAVPAGFEYIDKGYDVPKLNKYLDWFNLLSYDYHSAYEPSVNHHAPLYPIEEENEYSFDTDLNINATIHYYLKNGADRDKLVLGIPTYGRSYTLFNPESNEIGSPADGPGEQGDATREKGYLAYYEICQSINEEDSEWTVVQPNPDALGPYAYNENQWVGYDDEAIVRKKSEFVVELKLGGIMFWSIDNDDFRGLCNGKPYPLIEAAKEAYLDGLENGVHKKSQFDSSKRKQQTTTRKPDTKKNSFAKSTTPPPPTTPSSGSDFKCEDEGFYSHPSDCTKYFWCLEAPGLGIVAHHFSCPSGLVFNKGADSCDYARNVHCEKKTPKTTTTSSTTKPTTTSTTEKISYNRLSTVYKNPSRTTPRTTTTSEPRIEIESSDLEQEDPKVIKELIELIKKAGGIEELEKQINNQEETFNGKVDSKVTTPTSATTINKSLVDKIRNRASLFKPRPPLFNGASQPERPTEQKTSTEKTSKNDEKEQYTPKKYNAINRFSRPEPQSAEIEKNPESDAVLIEKPQYTSILRRKPAKPDVIVENDYNNDSDRTSEEVSKTVSNESEITKKYTSISRPRRPQEQFIEESDNDDEEDDDDEANVETTVRTTASTFRSTNKYVNLSRRRSTTPALEEKTDLSVETTTSTLGLRTSQPLRRRTTTVESKPTEKTVLKIDTNSEIQIPRNTLDITLFKNTATDIERDTLIANKHLHEDDDINHIALPTESITENISPPDSVTTTQLFNTFSPQFNANEDKVNDILNDVVVDGTTEISDLDFTTISNENIVDNNDNGLSEQNNDRFINRNDNTVPRPFTRSKLFQKTTPPPIFSRNSISRSNNNNLSDNINDEQTTKIVRRRPTVARTSTSTQANDEDVISKPRPTYSYRPGYRGTARFRVSTTRSGEYVQDALESKVQLVDDNRLRSLNIDRVNKRPPISPTTTTERIVDEERTTRRRPAVTRSRITSTTFAEENEETSTESRIVEAKNRFSLDSNDRPDRIRFELSAGGKINFPEIAHKKAQIIESNSKVKVITGPLNKSPIEFSGRDLKKGHVEEIPIQTSPETVTIQNFSDKLDLNEIPLNKSDIESFVSDSDLRTESSIVEETTFYKKRQRPIKIGVKKPTVGDSSTAKIIEETESTTRKPYFNGNRLSLKIRSRPTLSETSTEEIAESGFQRKSQYSVNLQRNRFLTRTTQRKEIDSSTARYLTKIKVSDLPLRNNLNIEDSENSETQDAPEESTLRSFIESQLEDTTIDLDVLDMMTEKSLKNEYENDISTLQNVDYDVTENSAPETTLRTVPVRKLTIRKRPAKKIDFLAHRQTITESAKDLRTTPEIENTSSLSITTENNKYETEIETLSERETTSEKESFETTSNKPTRRLLLTRKRINENRISTQETNEQEQQEQSKIFEKQSTTPKTTRKRILTIKTKTGVIQSPVDIGIFETTQPTTETLIEEKQKIDDVDVIHKRIKVYRSRTTTETVTKESSSPKPIVTRTRVFKRPVTKQTETPEIIIGVDDEISSVNKPRYSQGRKVIKVTRRPIKEGSTTEEEKEENQQEEKLIESSTIANQKALIRKVLRTKTPRVIVDKPIEDDQVVIKTDEEIQQIDQHEVKLEESIPIENQSVSPEEPSNPIIKYPTRPAGRVNVTIRKRPSFNQGSRTTTIHPASTRFTKDGEPNVSPTRSKIGGKKIYRPGSRISESVVEENDPEVKPSFGKGTKKFFTKSYRKTSTTTTISPNITPHNIDIETETNDYDGVNDTTDIPEINNNNDILQNGKPRFTLSRFTTSTTSKPTTLHHVFAIDIEEDDMTKLKNANLPENQADEVIKKLQKLIEINRIVEVYSKEEKLKLLKNKKLKSIKAGELTLERPPALDRFGEITRQVIIKLSVKPNNTASHNVTTENPNDNRSPKNIMFSETVFGRAETSTISLEGLFDREKKELELIKEEISTEPYKNLIDIAELEQAIRNELQQRINKSNEETTTESLETTTLEIQTNKFQSSKRNQLRSPARNRTSLISKKFTRISTEVTTPISTTLLKTSTTTLRPRTTRVVRKRVSSINRRVLTTAEYVPTTLAPFTTELTTTLTTTNPVIIKYSINDEFDEEIASILPALTSVRPRKPSSNNTLNIDHQSDSLAINHIEGTSNNENTSNSFDKILEHQYKIKGLDKDYEDEKIDEDEKLIGVLGSQVKVILHSVSSDMEKTKIECLELGNYPHPLSCDMYISCAKVRGFLEGFIFSCGDGMSFDPISSVCDWSIKIGCTRNNVKLLTS</sequence>
<dbReference type="PROSITE" id="PS51910">
    <property type="entry name" value="GH18_2"/>
    <property type="match status" value="1"/>
</dbReference>
<keyword evidence="5 15" id="KW-0732">Signal</keyword>
<dbReference type="SUPFAM" id="SSF57625">
    <property type="entry name" value="Invertebrate chitin-binding proteins"/>
    <property type="match status" value="2"/>
</dbReference>
<feature type="compositionally biased region" description="Basic and acidic residues" evidence="14">
    <location>
        <begin position="730"/>
        <end position="739"/>
    </location>
</feature>
<feature type="chain" id="PRO_5040241566" description="chitinase" evidence="15">
    <location>
        <begin position="25"/>
        <end position="2443"/>
    </location>
</feature>
<evidence type="ECO:0000256" key="2">
    <source>
        <dbReference type="ARBA" id="ARBA00009121"/>
    </source>
</evidence>
<feature type="compositionally biased region" description="Basic and acidic residues" evidence="14">
    <location>
        <begin position="651"/>
        <end position="672"/>
    </location>
</feature>
<evidence type="ECO:0000256" key="13">
    <source>
        <dbReference type="SAM" id="Coils"/>
    </source>
</evidence>
<feature type="region of interest" description="Disordered" evidence="14">
    <location>
        <begin position="722"/>
        <end position="783"/>
    </location>
</feature>
<dbReference type="InterPro" id="IPR036508">
    <property type="entry name" value="Chitin-bd_dom_sf"/>
</dbReference>
<feature type="region of interest" description="Disordered" evidence="14">
    <location>
        <begin position="633"/>
        <end position="701"/>
    </location>
</feature>
<evidence type="ECO:0000256" key="11">
    <source>
        <dbReference type="ARBA" id="ARBA00023326"/>
    </source>
</evidence>
<evidence type="ECO:0000256" key="1">
    <source>
        <dbReference type="ARBA" id="ARBA00000822"/>
    </source>
</evidence>
<dbReference type="GO" id="GO:0006032">
    <property type="term" value="P:chitin catabolic process"/>
    <property type="evidence" value="ECO:0007669"/>
    <property type="project" value="UniProtKB-KW"/>
</dbReference>
<gene>
    <name evidence="18" type="ORF">CHIRRI_LOCUS2307</name>
</gene>
<dbReference type="PROSITE" id="PS01095">
    <property type="entry name" value="GH18_1"/>
    <property type="match status" value="1"/>
</dbReference>
<dbReference type="InterPro" id="IPR001579">
    <property type="entry name" value="Glyco_hydro_18_chit_AS"/>
</dbReference>
<dbReference type="InterPro" id="IPR017853">
    <property type="entry name" value="GH"/>
</dbReference>
<keyword evidence="4" id="KW-0147">Chitin-binding</keyword>
<name>A0A9N9RLN3_9DIPT</name>
<dbReference type="GO" id="GO:0008061">
    <property type="term" value="F:chitin binding"/>
    <property type="evidence" value="ECO:0007669"/>
    <property type="project" value="UniProtKB-KW"/>
</dbReference>
<evidence type="ECO:0000256" key="5">
    <source>
        <dbReference type="ARBA" id="ARBA00022729"/>
    </source>
</evidence>
<dbReference type="GO" id="GO:0005576">
    <property type="term" value="C:extracellular region"/>
    <property type="evidence" value="ECO:0007669"/>
    <property type="project" value="InterPro"/>
</dbReference>
<evidence type="ECO:0000256" key="8">
    <source>
        <dbReference type="ARBA" id="ARBA00023157"/>
    </source>
</evidence>
<keyword evidence="19" id="KW-1185">Reference proteome</keyword>
<evidence type="ECO:0000313" key="19">
    <source>
        <dbReference type="Proteomes" id="UP001153620"/>
    </source>
</evidence>
<evidence type="ECO:0000256" key="4">
    <source>
        <dbReference type="ARBA" id="ARBA00022669"/>
    </source>
</evidence>
<evidence type="ECO:0000256" key="14">
    <source>
        <dbReference type="SAM" id="MobiDB-lite"/>
    </source>
</evidence>
<keyword evidence="10 12" id="KW-0326">Glycosidase</keyword>
<feature type="region of interest" description="Disordered" evidence="14">
    <location>
        <begin position="1830"/>
        <end position="1866"/>
    </location>
</feature>
<dbReference type="PROSITE" id="PS50940">
    <property type="entry name" value="CHIT_BIND_II"/>
    <property type="match status" value="2"/>
</dbReference>
<feature type="signal peptide" evidence="15">
    <location>
        <begin position="1"/>
        <end position="24"/>
    </location>
</feature>
<keyword evidence="13" id="KW-0175">Coiled coil</keyword>
<dbReference type="Pfam" id="PF01607">
    <property type="entry name" value="CBM_14"/>
    <property type="match status" value="2"/>
</dbReference>
<evidence type="ECO:0000256" key="3">
    <source>
        <dbReference type="ARBA" id="ARBA00012729"/>
    </source>
</evidence>
<feature type="compositionally biased region" description="Low complexity" evidence="14">
    <location>
        <begin position="1009"/>
        <end position="1024"/>
    </location>
</feature>
<dbReference type="CDD" id="cd02872">
    <property type="entry name" value="GH18_chitolectin_chitotriosidase"/>
    <property type="match status" value="1"/>
</dbReference>
<evidence type="ECO:0000256" key="12">
    <source>
        <dbReference type="RuleBase" id="RU000489"/>
    </source>
</evidence>
<dbReference type="GO" id="GO:0008843">
    <property type="term" value="F:endochitinase activity"/>
    <property type="evidence" value="ECO:0007669"/>
    <property type="project" value="UniProtKB-EC"/>
</dbReference>
<feature type="coiled-coil region" evidence="13">
    <location>
        <begin position="583"/>
        <end position="610"/>
    </location>
</feature>
<dbReference type="InterPro" id="IPR029070">
    <property type="entry name" value="Chitinase_insertion_sf"/>
</dbReference>
<evidence type="ECO:0000313" key="18">
    <source>
        <dbReference type="EMBL" id="CAG9799338.1"/>
    </source>
</evidence>
<dbReference type="EMBL" id="OU895877">
    <property type="protein sequence ID" value="CAG9799338.1"/>
    <property type="molecule type" value="Genomic_DNA"/>
</dbReference>
<dbReference type="Gene3D" id="3.10.50.10">
    <property type="match status" value="1"/>
</dbReference>
<feature type="region of interest" description="Disordered" evidence="14">
    <location>
        <begin position="1038"/>
        <end position="1067"/>
    </location>
</feature>
<comment type="catalytic activity">
    <reaction evidence="1">
        <text>Random endo-hydrolysis of N-acetyl-beta-D-glucosaminide (1-&gt;4)-beta-linkages in chitin and chitodextrins.</text>
        <dbReference type="EC" id="3.2.1.14"/>
    </reaction>
</comment>
<dbReference type="InterPro" id="IPR001223">
    <property type="entry name" value="Glyco_hydro18_cat"/>
</dbReference>
<evidence type="ECO:0000256" key="9">
    <source>
        <dbReference type="ARBA" id="ARBA00023277"/>
    </source>
</evidence>
<feature type="compositionally biased region" description="Low complexity" evidence="14">
    <location>
        <begin position="516"/>
        <end position="532"/>
    </location>
</feature>